<accession>A0A8B9MQ94</accession>
<dbReference type="AlphaFoldDB" id="A0A8B9MQ94"/>
<evidence type="ECO:0000313" key="2">
    <source>
        <dbReference type="Proteomes" id="UP000694541"/>
    </source>
</evidence>
<name>A0A8B9MQ94_9AVES</name>
<reference evidence="1" key="2">
    <citation type="submission" date="2025-09" db="UniProtKB">
        <authorList>
            <consortium name="Ensembl"/>
        </authorList>
    </citation>
    <scope>IDENTIFICATION</scope>
</reference>
<keyword evidence="2" id="KW-1185">Reference proteome</keyword>
<sequence>MVDIHSNLFFLVTACLPHGSLTPGMNSSFQSSHQDLSRHRKTFLNHFRACCRASLSLLPAERGSVGSVSYPLLQRG</sequence>
<dbReference type="Proteomes" id="UP000694541">
    <property type="component" value="Unplaced"/>
</dbReference>
<dbReference type="Ensembl" id="ENSANIT00000012068.1">
    <property type="protein sequence ID" value="ENSANIP00000011664.1"/>
    <property type="gene ID" value="ENSANIG00000007897.1"/>
</dbReference>
<evidence type="ECO:0000313" key="1">
    <source>
        <dbReference type="Ensembl" id="ENSANIP00000011664.1"/>
    </source>
</evidence>
<organism evidence="1 2">
    <name type="scientific">Accipiter nisus</name>
    <name type="common">Eurasian sparrowhawk</name>
    <dbReference type="NCBI Taxonomy" id="211598"/>
    <lineage>
        <taxon>Eukaryota</taxon>
        <taxon>Metazoa</taxon>
        <taxon>Chordata</taxon>
        <taxon>Craniata</taxon>
        <taxon>Vertebrata</taxon>
        <taxon>Euteleostomi</taxon>
        <taxon>Archelosauria</taxon>
        <taxon>Archosauria</taxon>
        <taxon>Dinosauria</taxon>
        <taxon>Saurischia</taxon>
        <taxon>Theropoda</taxon>
        <taxon>Coelurosauria</taxon>
        <taxon>Aves</taxon>
        <taxon>Neognathae</taxon>
        <taxon>Neoaves</taxon>
        <taxon>Telluraves</taxon>
        <taxon>Accipitrimorphae</taxon>
        <taxon>Accipitriformes</taxon>
        <taxon>Accipitridae</taxon>
        <taxon>Accipitrinae</taxon>
        <taxon>Accipiter</taxon>
    </lineage>
</organism>
<protein>
    <submittedName>
        <fullName evidence="1">Uncharacterized protein</fullName>
    </submittedName>
</protein>
<proteinExistence type="predicted"/>
<reference evidence="1" key="1">
    <citation type="submission" date="2025-08" db="UniProtKB">
        <authorList>
            <consortium name="Ensembl"/>
        </authorList>
    </citation>
    <scope>IDENTIFICATION</scope>
</reference>